<sequence length="128" mass="13449">MRLPAAVGVMNLLAEFLEANTAQDTAERTYRAYPDLKNNQAMTVAIRRRMAASIALTSIDPAYLQDLAAALSAPQPAPDALREALEAVLDNDGSGGKFDAGNLSYAYPAARAILGGDIAGGMRVLKAL</sequence>
<accession>A0A2Z3JCN9</accession>
<proteinExistence type="predicted"/>
<evidence type="ECO:0000313" key="2">
    <source>
        <dbReference type="Proteomes" id="UP000245368"/>
    </source>
</evidence>
<dbReference type="EMBL" id="CP029494">
    <property type="protein sequence ID" value="AWN22802.1"/>
    <property type="molecule type" value="Genomic_DNA"/>
</dbReference>
<gene>
    <name evidence="1" type="ORF">DKM44_05820</name>
</gene>
<reference evidence="1 2" key="1">
    <citation type="submission" date="2018-05" db="EMBL/GenBank/DDBJ databases">
        <title>Complete Genome Sequence of Deinococcus sp. strain 17bor-2.</title>
        <authorList>
            <person name="Srinivasan S."/>
        </authorList>
    </citation>
    <scope>NUCLEOTIDE SEQUENCE [LARGE SCALE GENOMIC DNA]</scope>
    <source>
        <strain evidence="1 2">17bor-2</strain>
    </source>
</reference>
<keyword evidence="2" id="KW-1185">Reference proteome</keyword>
<dbReference type="KEGG" id="dez:DKM44_05820"/>
<dbReference type="AlphaFoldDB" id="A0A2Z3JCN9"/>
<protein>
    <submittedName>
        <fullName evidence="1">Uncharacterized protein</fullName>
    </submittedName>
</protein>
<organism evidence="1 2">
    <name type="scientific">Deinococcus irradiatisoli</name>
    <dbReference type="NCBI Taxonomy" id="2202254"/>
    <lineage>
        <taxon>Bacteria</taxon>
        <taxon>Thermotogati</taxon>
        <taxon>Deinococcota</taxon>
        <taxon>Deinococci</taxon>
        <taxon>Deinococcales</taxon>
        <taxon>Deinococcaceae</taxon>
        <taxon>Deinococcus</taxon>
    </lineage>
</organism>
<dbReference type="Proteomes" id="UP000245368">
    <property type="component" value="Chromosome"/>
</dbReference>
<evidence type="ECO:0000313" key="1">
    <source>
        <dbReference type="EMBL" id="AWN22802.1"/>
    </source>
</evidence>
<name>A0A2Z3JCN9_9DEIO</name>